<dbReference type="AlphaFoldDB" id="A0A7I8W2H9"/>
<dbReference type="InterPro" id="IPR043519">
    <property type="entry name" value="NT_sf"/>
</dbReference>
<dbReference type="GO" id="GO:0043023">
    <property type="term" value="F:ribosomal large subunit binding"/>
    <property type="evidence" value="ECO:0007669"/>
    <property type="project" value="TreeGrafter"/>
</dbReference>
<protein>
    <submittedName>
        <fullName evidence="3">DgyrCDS11158</fullName>
    </submittedName>
</protein>
<accession>A0A7I8W2H9</accession>
<feature type="compositionally biased region" description="Polar residues" evidence="2">
    <location>
        <begin position="175"/>
        <end position="191"/>
    </location>
</feature>
<dbReference type="Proteomes" id="UP000549394">
    <property type="component" value="Unassembled WGS sequence"/>
</dbReference>
<comment type="similarity">
    <text evidence="1">Belongs to the Iojap/RsfS family.</text>
</comment>
<organism evidence="3 4">
    <name type="scientific">Dimorphilus gyrociliatus</name>
    <dbReference type="NCBI Taxonomy" id="2664684"/>
    <lineage>
        <taxon>Eukaryota</taxon>
        <taxon>Metazoa</taxon>
        <taxon>Spiralia</taxon>
        <taxon>Lophotrochozoa</taxon>
        <taxon>Annelida</taxon>
        <taxon>Polychaeta</taxon>
        <taxon>Polychaeta incertae sedis</taxon>
        <taxon>Dinophilidae</taxon>
        <taxon>Dimorphilus</taxon>
    </lineage>
</organism>
<dbReference type="InterPro" id="IPR004394">
    <property type="entry name" value="Iojap/RsfS/C7orf30"/>
</dbReference>
<dbReference type="OrthoDB" id="21330at2759"/>
<dbReference type="Gene3D" id="3.30.460.10">
    <property type="entry name" value="Beta Polymerase, domain 2"/>
    <property type="match status" value="1"/>
</dbReference>
<dbReference type="SUPFAM" id="SSF81301">
    <property type="entry name" value="Nucleotidyltransferase"/>
    <property type="match status" value="1"/>
</dbReference>
<sequence>MIRFIEDEPDTSEELRTLEDLTIDELEEIYDYDEVSETNMDLGDEREVTYPINLERGVEGVFDLGEVIELLKAENMTNIACIRIPPEINYASYMVLTSAKSTRQIRAVSELFQILWKKKRSKRDRKFLRVEGKNTTDWYALDMGKEKYDLETLWTVGSHLEKDEELIKPDSFMSFLSGTSGNETSEPSNKTFGEEESRKIDLEGWDNPNWHNDKVP</sequence>
<dbReference type="GO" id="GO:0005739">
    <property type="term" value="C:mitochondrion"/>
    <property type="evidence" value="ECO:0007669"/>
    <property type="project" value="TreeGrafter"/>
</dbReference>
<evidence type="ECO:0000256" key="1">
    <source>
        <dbReference type="ARBA" id="ARBA00010574"/>
    </source>
</evidence>
<dbReference type="PANTHER" id="PTHR21043:SF0">
    <property type="entry name" value="MITOCHONDRIAL ASSEMBLY OF RIBOSOMAL LARGE SUBUNIT PROTEIN 1"/>
    <property type="match status" value="1"/>
</dbReference>
<dbReference type="GO" id="GO:0017148">
    <property type="term" value="P:negative regulation of translation"/>
    <property type="evidence" value="ECO:0007669"/>
    <property type="project" value="TreeGrafter"/>
</dbReference>
<comment type="caution">
    <text evidence="3">The sequence shown here is derived from an EMBL/GenBank/DDBJ whole genome shotgun (WGS) entry which is preliminary data.</text>
</comment>
<reference evidence="3 4" key="1">
    <citation type="submission" date="2020-08" db="EMBL/GenBank/DDBJ databases">
        <authorList>
            <person name="Hejnol A."/>
        </authorList>
    </citation>
    <scope>NUCLEOTIDE SEQUENCE [LARGE SCALE GENOMIC DNA]</scope>
</reference>
<dbReference type="GO" id="GO:0090071">
    <property type="term" value="P:negative regulation of ribosome biogenesis"/>
    <property type="evidence" value="ECO:0007669"/>
    <property type="project" value="TreeGrafter"/>
</dbReference>
<gene>
    <name evidence="3" type="ORF">DGYR_LOCUS10515</name>
</gene>
<name>A0A7I8W2H9_9ANNE</name>
<evidence type="ECO:0000313" key="3">
    <source>
        <dbReference type="EMBL" id="CAD5122749.1"/>
    </source>
</evidence>
<dbReference type="EMBL" id="CAJFCJ010000018">
    <property type="protein sequence ID" value="CAD5122749.1"/>
    <property type="molecule type" value="Genomic_DNA"/>
</dbReference>
<dbReference type="PANTHER" id="PTHR21043">
    <property type="entry name" value="IOJAP SUPERFAMILY ORTHOLOG"/>
    <property type="match status" value="1"/>
</dbReference>
<evidence type="ECO:0000256" key="2">
    <source>
        <dbReference type="SAM" id="MobiDB-lite"/>
    </source>
</evidence>
<proteinExistence type="inferred from homology"/>
<feature type="compositionally biased region" description="Basic and acidic residues" evidence="2">
    <location>
        <begin position="192"/>
        <end position="202"/>
    </location>
</feature>
<keyword evidence="4" id="KW-1185">Reference proteome</keyword>
<evidence type="ECO:0000313" key="4">
    <source>
        <dbReference type="Proteomes" id="UP000549394"/>
    </source>
</evidence>
<feature type="region of interest" description="Disordered" evidence="2">
    <location>
        <begin position="175"/>
        <end position="216"/>
    </location>
</feature>
<dbReference type="Pfam" id="PF02410">
    <property type="entry name" value="RsfS"/>
    <property type="match status" value="1"/>
</dbReference>